<organism evidence="2 3">
    <name type="scientific">Xylaria bambusicola</name>
    <dbReference type="NCBI Taxonomy" id="326684"/>
    <lineage>
        <taxon>Eukaryota</taxon>
        <taxon>Fungi</taxon>
        <taxon>Dikarya</taxon>
        <taxon>Ascomycota</taxon>
        <taxon>Pezizomycotina</taxon>
        <taxon>Sordariomycetes</taxon>
        <taxon>Xylariomycetidae</taxon>
        <taxon>Xylariales</taxon>
        <taxon>Xylariaceae</taxon>
        <taxon>Xylaria</taxon>
    </lineage>
</organism>
<dbReference type="EMBL" id="JAWHQM010000065">
    <property type="protein sequence ID" value="KAK5636239.1"/>
    <property type="molecule type" value="Genomic_DNA"/>
</dbReference>
<feature type="region of interest" description="Disordered" evidence="1">
    <location>
        <begin position="140"/>
        <end position="182"/>
    </location>
</feature>
<comment type="caution">
    <text evidence="2">The sequence shown here is derived from an EMBL/GenBank/DDBJ whole genome shotgun (WGS) entry which is preliminary data.</text>
</comment>
<evidence type="ECO:0000313" key="3">
    <source>
        <dbReference type="Proteomes" id="UP001305414"/>
    </source>
</evidence>
<dbReference type="AlphaFoldDB" id="A0AAN7V3B9"/>
<reference evidence="2 3" key="1">
    <citation type="submission" date="2023-10" db="EMBL/GenBank/DDBJ databases">
        <title>Draft genome sequence of Xylaria bambusicola isolate GMP-LS, the root and basal stem rot pathogen of sugarcane in Indonesia.</title>
        <authorList>
            <person name="Selvaraj P."/>
            <person name="Muralishankar V."/>
            <person name="Muruganantham S."/>
            <person name="Sp S."/>
            <person name="Haryani S."/>
            <person name="Lau K.J.X."/>
            <person name="Naqvi N.I."/>
        </authorList>
    </citation>
    <scope>NUCLEOTIDE SEQUENCE [LARGE SCALE GENOMIC DNA]</scope>
    <source>
        <strain evidence="2">GMP-LS</strain>
    </source>
</reference>
<evidence type="ECO:0000256" key="1">
    <source>
        <dbReference type="SAM" id="MobiDB-lite"/>
    </source>
</evidence>
<feature type="compositionally biased region" description="Polar residues" evidence="1">
    <location>
        <begin position="217"/>
        <end position="238"/>
    </location>
</feature>
<proteinExistence type="predicted"/>
<feature type="compositionally biased region" description="Basic and acidic residues" evidence="1">
    <location>
        <begin position="18"/>
        <end position="41"/>
    </location>
</feature>
<protein>
    <submittedName>
        <fullName evidence="2">Uncharacterized protein</fullName>
    </submittedName>
</protein>
<keyword evidence="3" id="KW-1185">Reference proteome</keyword>
<feature type="region of interest" description="Disordered" evidence="1">
    <location>
        <begin position="1"/>
        <end position="55"/>
    </location>
</feature>
<gene>
    <name evidence="2" type="ORF">RRF57_011951</name>
</gene>
<dbReference type="Proteomes" id="UP001305414">
    <property type="component" value="Unassembled WGS sequence"/>
</dbReference>
<evidence type="ECO:0000313" key="2">
    <source>
        <dbReference type="EMBL" id="KAK5636239.1"/>
    </source>
</evidence>
<accession>A0AAN7V3B9</accession>
<name>A0AAN7V3B9_9PEZI</name>
<feature type="region of interest" description="Disordered" evidence="1">
    <location>
        <begin position="197"/>
        <end position="241"/>
    </location>
</feature>
<sequence>MPPHRSDRRSRSPGAHAQEPRHSRRRIDEYADASNTDHETSHAQGNVDSQPWGLHGPTWIDDSVAAARSDGLAYSNNVYHGPRLEPEWPTIDTDDHDETLRSGNYYSQVYSDSTWARPAAHRYNPHDHLQYSAAPISSIQADGSPAGFSENACGQTAPTSSSGFQPAQAHTPPARPDWTAWEDPSMDRACRRGLSVRAHQGSAVQPSNFDPYGSPPMYNSTNQHGIAEQNESGESSGEISPVDGIQCIREYMAAKNDPWSTACLRRSPNY</sequence>
<feature type="compositionally biased region" description="Polar residues" evidence="1">
    <location>
        <begin position="152"/>
        <end position="165"/>
    </location>
</feature>